<name>A0ABR8PW90_9CLOT</name>
<sequence>MDYNVIDLINKAIKIGIRQKDVYIKASKEKSDIPSMKIVLKVIIKQIDHSIEYYEALKKEMEGKNFEAIDFVVYDKISFLINEFNERLRQPPIDDVRHFLEFTLQLERDTYALFVDIQGRFVKCKNDTHTKTYIILSQIIENQVDFIKELEDLM</sequence>
<comment type="caution">
    <text evidence="1">The sequence shown here is derived from an EMBL/GenBank/DDBJ whole genome shotgun (WGS) entry which is preliminary data.</text>
</comment>
<proteinExistence type="predicted"/>
<gene>
    <name evidence="1" type="ORF">H9661_13830</name>
</gene>
<organism evidence="1 2">
    <name type="scientific">Clostridium cibarium</name>
    <dbReference type="NCBI Taxonomy" id="2762247"/>
    <lineage>
        <taxon>Bacteria</taxon>
        <taxon>Bacillati</taxon>
        <taxon>Bacillota</taxon>
        <taxon>Clostridia</taxon>
        <taxon>Eubacteriales</taxon>
        <taxon>Clostridiaceae</taxon>
        <taxon>Clostridium</taxon>
    </lineage>
</organism>
<accession>A0ABR8PW90</accession>
<keyword evidence="2" id="KW-1185">Reference proteome</keyword>
<evidence type="ECO:0000313" key="1">
    <source>
        <dbReference type="EMBL" id="MBD7912439.1"/>
    </source>
</evidence>
<reference evidence="1 2" key="1">
    <citation type="submission" date="2020-08" db="EMBL/GenBank/DDBJ databases">
        <title>A Genomic Blueprint of the Chicken Gut Microbiome.</title>
        <authorList>
            <person name="Gilroy R."/>
            <person name="Ravi A."/>
            <person name="Getino M."/>
            <person name="Pursley I."/>
            <person name="Horton D.L."/>
            <person name="Alikhan N.-F."/>
            <person name="Baker D."/>
            <person name="Gharbi K."/>
            <person name="Hall N."/>
            <person name="Watson M."/>
            <person name="Adriaenssens E.M."/>
            <person name="Foster-Nyarko E."/>
            <person name="Jarju S."/>
            <person name="Secka A."/>
            <person name="Antonio M."/>
            <person name="Oren A."/>
            <person name="Chaudhuri R."/>
            <person name="La Ragione R.M."/>
            <person name="Hildebrand F."/>
            <person name="Pallen M.J."/>
        </authorList>
    </citation>
    <scope>NUCLEOTIDE SEQUENCE [LARGE SCALE GENOMIC DNA]</scope>
    <source>
        <strain evidence="1 2">Sa3CVN1</strain>
    </source>
</reference>
<evidence type="ECO:0000313" key="2">
    <source>
        <dbReference type="Proteomes" id="UP000627781"/>
    </source>
</evidence>
<dbReference type="RefSeq" id="WP_191769388.1">
    <property type="nucleotide sequence ID" value="NZ_JACSRA010000024.1"/>
</dbReference>
<dbReference type="Proteomes" id="UP000627781">
    <property type="component" value="Unassembled WGS sequence"/>
</dbReference>
<protein>
    <submittedName>
        <fullName evidence="1">Uncharacterized protein</fullName>
    </submittedName>
</protein>
<dbReference type="EMBL" id="JACSRA010000024">
    <property type="protein sequence ID" value="MBD7912439.1"/>
    <property type="molecule type" value="Genomic_DNA"/>
</dbReference>